<feature type="transmembrane region" description="Helical" evidence="1">
    <location>
        <begin position="20"/>
        <end position="40"/>
    </location>
</feature>
<dbReference type="Proteomes" id="UP000589085">
    <property type="component" value="Unassembled WGS sequence"/>
</dbReference>
<evidence type="ECO:0000313" key="3">
    <source>
        <dbReference type="Proteomes" id="UP000589085"/>
    </source>
</evidence>
<name>A0A7W4IDC6_9PROT</name>
<evidence type="ECO:0000256" key="1">
    <source>
        <dbReference type="SAM" id="Phobius"/>
    </source>
</evidence>
<keyword evidence="1" id="KW-1133">Transmembrane helix</keyword>
<keyword evidence="1" id="KW-0812">Transmembrane</keyword>
<feature type="transmembrane region" description="Helical" evidence="1">
    <location>
        <begin position="52"/>
        <end position="75"/>
    </location>
</feature>
<protein>
    <submittedName>
        <fullName evidence="2">Uncharacterized protein</fullName>
    </submittedName>
</protein>
<dbReference type="EMBL" id="JABEQJ010000013">
    <property type="protein sequence ID" value="MBB2160795.1"/>
    <property type="molecule type" value="Genomic_DNA"/>
</dbReference>
<accession>A0A7W4IDC6</accession>
<gene>
    <name evidence="2" type="ORF">HLH48_11530</name>
</gene>
<keyword evidence="1" id="KW-0472">Membrane</keyword>
<dbReference type="RefSeq" id="WP_182997647.1">
    <property type="nucleotide sequence ID" value="NZ_JABEQJ010000013.1"/>
</dbReference>
<organism evidence="2 3">
    <name type="scientific">Gluconacetobacter sacchari</name>
    <dbReference type="NCBI Taxonomy" id="92759"/>
    <lineage>
        <taxon>Bacteria</taxon>
        <taxon>Pseudomonadati</taxon>
        <taxon>Pseudomonadota</taxon>
        <taxon>Alphaproteobacteria</taxon>
        <taxon>Acetobacterales</taxon>
        <taxon>Acetobacteraceae</taxon>
        <taxon>Gluconacetobacter</taxon>
    </lineage>
</organism>
<comment type="caution">
    <text evidence="2">The sequence shown here is derived from an EMBL/GenBank/DDBJ whole genome shotgun (WGS) entry which is preliminary data.</text>
</comment>
<evidence type="ECO:0000313" key="2">
    <source>
        <dbReference type="EMBL" id="MBB2160795.1"/>
    </source>
</evidence>
<proteinExistence type="predicted"/>
<reference evidence="2 3" key="1">
    <citation type="submission" date="2020-04" db="EMBL/GenBank/DDBJ databases">
        <title>Description of novel Gluconacetobacter.</title>
        <authorList>
            <person name="Sombolestani A."/>
        </authorList>
    </citation>
    <scope>NUCLEOTIDE SEQUENCE [LARGE SCALE GENOMIC DNA]</scope>
    <source>
        <strain evidence="2 3">LMG 19747</strain>
    </source>
</reference>
<dbReference type="AlphaFoldDB" id="A0A7W4IDC6"/>
<sequence length="81" mass="8906">MANDPFRAAPARRPPTPRLVSWAQSAALFCFGASILLEVGQSQWHWPLLGRGWPILGLDIAGALLMAASLVLLWATRRRGR</sequence>